<evidence type="ECO:0000256" key="1">
    <source>
        <dbReference type="SAM" id="Phobius"/>
    </source>
</evidence>
<dbReference type="OrthoDB" id="3202072at2759"/>
<dbReference type="Proteomes" id="UP000070700">
    <property type="component" value="Unassembled WGS sequence"/>
</dbReference>
<protein>
    <submittedName>
        <fullName evidence="2">Uncharacterized protein</fullName>
    </submittedName>
</protein>
<keyword evidence="1" id="KW-0812">Transmembrane</keyword>
<keyword evidence="1" id="KW-0472">Membrane</keyword>
<evidence type="ECO:0000313" key="2">
    <source>
        <dbReference type="EMBL" id="KUJ06212.1"/>
    </source>
</evidence>
<dbReference type="RefSeq" id="XP_018060567.1">
    <property type="nucleotide sequence ID" value="XM_018210317.1"/>
</dbReference>
<gene>
    <name evidence="2" type="ORF">LY89DRAFT_603686</name>
</gene>
<dbReference type="STRING" id="149040.A0A132B1F5"/>
<dbReference type="InParanoid" id="A0A132B1F5"/>
<evidence type="ECO:0000313" key="3">
    <source>
        <dbReference type="Proteomes" id="UP000070700"/>
    </source>
</evidence>
<dbReference type="Gene3D" id="3.40.50.300">
    <property type="entry name" value="P-loop containing nucleotide triphosphate hydrolases"/>
    <property type="match status" value="1"/>
</dbReference>
<feature type="non-terminal residue" evidence="2">
    <location>
        <position position="1"/>
    </location>
</feature>
<keyword evidence="3" id="KW-1185">Reference proteome</keyword>
<feature type="transmembrane region" description="Helical" evidence="1">
    <location>
        <begin position="6"/>
        <end position="30"/>
    </location>
</feature>
<reference evidence="2 3" key="1">
    <citation type="submission" date="2015-10" db="EMBL/GenBank/DDBJ databases">
        <title>Full genome of DAOMC 229536 Phialocephala scopiformis, a fungal endophyte of spruce producing the potent anti-insectan compound rugulosin.</title>
        <authorList>
            <consortium name="DOE Joint Genome Institute"/>
            <person name="Walker A.K."/>
            <person name="Frasz S.L."/>
            <person name="Seifert K.A."/>
            <person name="Miller J.D."/>
            <person name="Mondo S.J."/>
            <person name="Labutti K."/>
            <person name="Lipzen A."/>
            <person name="Dockter R."/>
            <person name="Kennedy M."/>
            <person name="Grigoriev I.V."/>
            <person name="Spatafora J.W."/>
        </authorList>
    </citation>
    <scope>NUCLEOTIDE SEQUENCE [LARGE SCALE GENOMIC DNA]</scope>
    <source>
        <strain evidence="2 3">CBS 120377</strain>
    </source>
</reference>
<accession>A0A132B1F5</accession>
<dbReference type="AlphaFoldDB" id="A0A132B1F5"/>
<dbReference type="GeneID" id="28820043"/>
<sequence length="98" mass="11126">TSEGKSLLFILPCILPNARVTILVLPLMSLRGDLLRRVRELGIDHLVEQQDAPLVFIIVKVAYTEQFRTYAHKLAATQDLGRIVFNEAYLTIIASDYR</sequence>
<organism evidence="2 3">
    <name type="scientific">Mollisia scopiformis</name>
    <name type="common">Conifer needle endophyte fungus</name>
    <name type="synonym">Phialocephala scopiformis</name>
    <dbReference type="NCBI Taxonomy" id="149040"/>
    <lineage>
        <taxon>Eukaryota</taxon>
        <taxon>Fungi</taxon>
        <taxon>Dikarya</taxon>
        <taxon>Ascomycota</taxon>
        <taxon>Pezizomycotina</taxon>
        <taxon>Leotiomycetes</taxon>
        <taxon>Helotiales</taxon>
        <taxon>Mollisiaceae</taxon>
        <taxon>Mollisia</taxon>
    </lineage>
</organism>
<dbReference type="KEGG" id="psco:LY89DRAFT_603686"/>
<dbReference type="InterPro" id="IPR027417">
    <property type="entry name" value="P-loop_NTPase"/>
</dbReference>
<dbReference type="EMBL" id="KQ947451">
    <property type="protein sequence ID" value="KUJ06212.1"/>
    <property type="molecule type" value="Genomic_DNA"/>
</dbReference>
<name>A0A132B1F5_MOLSC</name>
<keyword evidence="1" id="KW-1133">Transmembrane helix</keyword>
<proteinExistence type="predicted"/>